<dbReference type="PROSITE" id="PS50928">
    <property type="entry name" value="ABC_TM1"/>
    <property type="match status" value="1"/>
</dbReference>
<evidence type="ECO:0000256" key="1">
    <source>
        <dbReference type="ARBA" id="ARBA00004651"/>
    </source>
</evidence>
<dbReference type="InterPro" id="IPR025966">
    <property type="entry name" value="OppC_N"/>
</dbReference>
<dbReference type="Proteomes" id="UP000184076">
    <property type="component" value="Unassembled WGS sequence"/>
</dbReference>
<proteinExistence type="inferred from homology"/>
<evidence type="ECO:0000256" key="6">
    <source>
        <dbReference type="ARBA" id="ARBA00023136"/>
    </source>
</evidence>
<feature type="transmembrane region" description="Helical" evidence="7">
    <location>
        <begin position="150"/>
        <end position="175"/>
    </location>
</feature>
<organism evidence="9 10">
    <name type="scientific">Desulfacinum infernum DSM 9756</name>
    <dbReference type="NCBI Taxonomy" id="1121391"/>
    <lineage>
        <taxon>Bacteria</taxon>
        <taxon>Pseudomonadati</taxon>
        <taxon>Thermodesulfobacteriota</taxon>
        <taxon>Syntrophobacteria</taxon>
        <taxon>Syntrophobacterales</taxon>
        <taxon>Syntrophobacteraceae</taxon>
        <taxon>Desulfacinum</taxon>
    </lineage>
</organism>
<dbReference type="OrthoDB" id="9783218at2"/>
<feature type="domain" description="ABC transmembrane type-1" evidence="8">
    <location>
        <begin position="102"/>
        <end position="291"/>
    </location>
</feature>
<comment type="subcellular location">
    <subcellularLocation>
        <location evidence="1 7">Cell membrane</location>
        <topology evidence="1 7">Multi-pass membrane protein</topology>
    </subcellularLocation>
</comment>
<dbReference type="STRING" id="1121391.SAMN02745206_01129"/>
<dbReference type="PANTHER" id="PTHR43386">
    <property type="entry name" value="OLIGOPEPTIDE TRANSPORT SYSTEM PERMEASE PROTEIN APPC"/>
    <property type="match status" value="1"/>
</dbReference>
<keyword evidence="4 7" id="KW-0812">Transmembrane</keyword>
<keyword evidence="3" id="KW-1003">Cell membrane</keyword>
<dbReference type="RefSeq" id="WP_084076228.1">
    <property type="nucleotide sequence ID" value="NZ_FQVB01000009.1"/>
</dbReference>
<evidence type="ECO:0000256" key="4">
    <source>
        <dbReference type="ARBA" id="ARBA00022692"/>
    </source>
</evidence>
<dbReference type="GO" id="GO:0055085">
    <property type="term" value="P:transmembrane transport"/>
    <property type="evidence" value="ECO:0007669"/>
    <property type="project" value="InterPro"/>
</dbReference>
<evidence type="ECO:0000256" key="7">
    <source>
        <dbReference type="RuleBase" id="RU363032"/>
    </source>
</evidence>
<name>A0A1M4XWE1_9BACT</name>
<dbReference type="InterPro" id="IPR000515">
    <property type="entry name" value="MetI-like"/>
</dbReference>
<gene>
    <name evidence="9" type="ORF">SAMN02745206_01129</name>
</gene>
<keyword evidence="2 7" id="KW-0813">Transport</keyword>
<keyword evidence="6 7" id="KW-0472">Membrane</keyword>
<comment type="similarity">
    <text evidence="7">Belongs to the binding-protein-dependent transport system permease family.</text>
</comment>
<evidence type="ECO:0000259" key="8">
    <source>
        <dbReference type="PROSITE" id="PS50928"/>
    </source>
</evidence>
<dbReference type="InterPro" id="IPR035906">
    <property type="entry name" value="MetI-like_sf"/>
</dbReference>
<feature type="transmembrane region" description="Helical" evidence="7">
    <location>
        <begin position="215"/>
        <end position="237"/>
    </location>
</feature>
<feature type="transmembrane region" description="Helical" evidence="7">
    <location>
        <begin position="104"/>
        <end position="130"/>
    </location>
</feature>
<evidence type="ECO:0000313" key="9">
    <source>
        <dbReference type="EMBL" id="SHE97562.1"/>
    </source>
</evidence>
<dbReference type="InterPro" id="IPR050366">
    <property type="entry name" value="BP-dependent_transpt_permease"/>
</dbReference>
<protein>
    <submittedName>
        <fullName evidence="9">Peptide/nickel transport system permease protein</fullName>
    </submittedName>
</protein>
<keyword evidence="10" id="KW-1185">Reference proteome</keyword>
<keyword evidence="5 7" id="KW-1133">Transmembrane helix</keyword>
<dbReference type="PANTHER" id="PTHR43386:SF1">
    <property type="entry name" value="D,D-DIPEPTIDE TRANSPORT SYSTEM PERMEASE PROTEIN DDPC-RELATED"/>
    <property type="match status" value="1"/>
</dbReference>
<dbReference type="Pfam" id="PF12911">
    <property type="entry name" value="OppC_N"/>
    <property type="match status" value="1"/>
</dbReference>
<dbReference type="Pfam" id="PF00528">
    <property type="entry name" value="BPD_transp_1"/>
    <property type="match status" value="1"/>
</dbReference>
<feature type="transmembrane region" description="Helical" evidence="7">
    <location>
        <begin position="36"/>
        <end position="59"/>
    </location>
</feature>
<dbReference type="Gene3D" id="1.10.3720.10">
    <property type="entry name" value="MetI-like"/>
    <property type="match status" value="1"/>
</dbReference>
<evidence type="ECO:0000313" key="10">
    <source>
        <dbReference type="Proteomes" id="UP000184076"/>
    </source>
</evidence>
<evidence type="ECO:0000256" key="2">
    <source>
        <dbReference type="ARBA" id="ARBA00022448"/>
    </source>
</evidence>
<dbReference type="EMBL" id="FQVB01000009">
    <property type="protein sequence ID" value="SHE97562.1"/>
    <property type="molecule type" value="Genomic_DNA"/>
</dbReference>
<evidence type="ECO:0000256" key="5">
    <source>
        <dbReference type="ARBA" id="ARBA00022989"/>
    </source>
</evidence>
<dbReference type="GO" id="GO:0005886">
    <property type="term" value="C:plasma membrane"/>
    <property type="evidence" value="ECO:0007669"/>
    <property type="project" value="UniProtKB-SubCell"/>
</dbReference>
<dbReference type="CDD" id="cd06261">
    <property type="entry name" value="TM_PBP2"/>
    <property type="match status" value="1"/>
</dbReference>
<dbReference type="SUPFAM" id="SSF161098">
    <property type="entry name" value="MetI-like"/>
    <property type="match status" value="1"/>
</dbReference>
<feature type="transmembrane region" description="Helical" evidence="7">
    <location>
        <begin position="269"/>
        <end position="291"/>
    </location>
</feature>
<evidence type="ECO:0000256" key="3">
    <source>
        <dbReference type="ARBA" id="ARBA00022475"/>
    </source>
</evidence>
<dbReference type="AlphaFoldDB" id="A0A1M4XWE1"/>
<accession>A0A1M4XWE1</accession>
<sequence length="305" mass="33356">MNSANATFPTAFTEEIQPRLRLLWETTREVARRPSALVGGILLLAIVLTSLSFPLFYGVDPLEQDLLARLQPPAWEEGGSWEHPLGTDNLGRDILARILHGSRVSLTVGLSAVLVAELLGIVLGLISGYYGGRLDSVIMRIADVFMAYPFMLLTISVIAVLGSSLFNLILVLGISDWVTYARTIRGSVLSLKEKEFVEASRAVGTPNRVILLRHILPNVISPLLVLGTLRVANIIIWESGLSFLGMGAPPPTPTWGRMLAEGRVYITDAWWLVTFPGLAIMLTILSINLLGDGLRDALDPRLRNI</sequence>
<reference evidence="10" key="1">
    <citation type="submission" date="2016-11" db="EMBL/GenBank/DDBJ databases">
        <authorList>
            <person name="Varghese N."/>
            <person name="Submissions S."/>
        </authorList>
    </citation>
    <scope>NUCLEOTIDE SEQUENCE [LARGE SCALE GENOMIC DNA]</scope>
    <source>
        <strain evidence="10">DSM 9756</strain>
    </source>
</reference>